<dbReference type="InterPro" id="IPR011680">
    <property type="entry name" value="FEZ"/>
</dbReference>
<proteinExistence type="inferred from homology"/>
<dbReference type="PANTHER" id="PTHR12394:SF12">
    <property type="entry name" value="LD08195P"/>
    <property type="match status" value="1"/>
</dbReference>
<evidence type="ECO:0000256" key="1">
    <source>
        <dbReference type="ARBA" id="ARBA00006788"/>
    </source>
</evidence>
<evidence type="ECO:0000256" key="3">
    <source>
        <dbReference type="ARBA" id="ARBA00023054"/>
    </source>
</evidence>
<dbReference type="Proteomes" id="UP001652625">
    <property type="component" value="Chromosome 09"/>
</dbReference>
<dbReference type="RefSeq" id="XP_065662390.1">
    <property type="nucleotide sequence ID" value="XM_065806318.1"/>
</dbReference>
<evidence type="ECO:0000256" key="2">
    <source>
        <dbReference type="ARBA" id="ARBA00022553"/>
    </source>
</evidence>
<gene>
    <name evidence="5" type="primary">LOC101240117</name>
</gene>
<evidence type="ECO:0000313" key="4">
    <source>
        <dbReference type="Proteomes" id="UP001652625"/>
    </source>
</evidence>
<name>A0ABM4CKT3_HYDVU</name>
<protein>
    <submittedName>
        <fullName evidence="5">Uncharacterized protein LOC101240117 isoform X3</fullName>
    </submittedName>
</protein>
<evidence type="ECO:0000313" key="5">
    <source>
        <dbReference type="RefSeq" id="XP_065662390.1"/>
    </source>
</evidence>
<organism evidence="4 5">
    <name type="scientific">Hydra vulgaris</name>
    <name type="common">Hydra</name>
    <name type="synonym">Hydra attenuata</name>
    <dbReference type="NCBI Taxonomy" id="6087"/>
    <lineage>
        <taxon>Eukaryota</taxon>
        <taxon>Metazoa</taxon>
        <taxon>Cnidaria</taxon>
        <taxon>Hydrozoa</taxon>
        <taxon>Hydroidolina</taxon>
        <taxon>Anthoathecata</taxon>
        <taxon>Aplanulata</taxon>
        <taxon>Hydridae</taxon>
        <taxon>Hydra</taxon>
    </lineage>
</organism>
<comment type="similarity">
    <text evidence="1">Belongs to the zygin family.</text>
</comment>
<dbReference type="GeneID" id="101240117"/>
<dbReference type="PANTHER" id="PTHR12394">
    <property type="entry name" value="ZYGIN"/>
    <property type="match status" value="1"/>
</dbReference>
<accession>A0ABM4CKT3</accession>
<keyword evidence="3" id="KW-0175">Coiled coil</keyword>
<reference evidence="5" key="1">
    <citation type="submission" date="2025-08" db="UniProtKB">
        <authorList>
            <consortium name="RefSeq"/>
        </authorList>
    </citation>
    <scope>IDENTIFICATION</scope>
</reference>
<keyword evidence="4" id="KW-1185">Reference proteome</keyword>
<keyword evidence="2" id="KW-0597">Phosphoprotein</keyword>
<sequence length="389" mass="44820">MFKTHVIFFMEFVKNSFDASEEWNFADFSYFSETQIADKNNIKKLNGFITDVNELCANSKEIKELSSSIFTTAEKKIDNSFSGCSTNLISNGNQCSIFNLRQMLKECFLLPFNTSNGENVNQCIEPRCIESPLYFSLNCELHDPVKSCETQYYKVAVKSLVSNLQSSSGNVSWVKDLKLKKYGVFNSIFDFHSYNVQHFRNHKVCDKEVNMDESSPNICNEENICFAKAVCNESNKFKELSKELELKSFYDLHSLIESLTSQVKINSEILLQELTIREQLSRHNELQNTFIATYMNVERKIAEINKSRKKKNRFVFIKYADEQNKNGDISIPYLKNEGGPTSSSLLLMTKVLQGIERDDENVPKLISEYILNIGSEFDLKTELRIINTQ</sequence>